<dbReference type="InterPro" id="IPR036380">
    <property type="entry name" value="Isochorismatase-like_sf"/>
</dbReference>
<organism evidence="3 4">
    <name type="scientific">Streptomyces cremeus</name>
    <dbReference type="NCBI Taxonomy" id="66881"/>
    <lineage>
        <taxon>Bacteria</taxon>
        <taxon>Bacillati</taxon>
        <taxon>Actinomycetota</taxon>
        <taxon>Actinomycetes</taxon>
        <taxon>Kitasatosporales</taxon>
        <taxon>Streptomycetaceae</taxon>
        <taxon>Streptomyces</taxon>
    </lineage>
</organism>
<reference evidence="3 4" key="1">
    <citation type="submission" date="2024-09" db="EMBL/GenBank/DDBJ databases">
        <authorList>
            <person name="Sun Q."/>
            <person name="Mori K."/>
        </authorList>
    </citation>
    <scope>NUCLEOTIDE SEQUENCE [LARGE SCALE GENOMIC DNA]</scope>
    <source>
        <strain evidence="3 4">JCM 4362</strain>
    </source>
</reference>
<protein>
    <submittedName>
        <fullName evidence="3">Isochorismatase family protein</fullName>
    </submittedName>
</protein>
<dbReference type="RefSeq" id="WP_345227287.1">
    <property type="nucleotide sequence ID" value="NZ_BAAAXE010000014.1"/>
</dbReference>
<dbReference type="Proteomes" id="UP001589718">
    <property type="component" value="Unassembled WGS sequence"/>
</dbReference>
<feature type="domain" description="Isochorismatase-like" evidence="2">
    <location>
        <begin position="18"/>
        <end position="85"/>
    </location>
</feature>
<evidence type="ECO:0000259" key="2">
    <source>
        <dbReference type="Pfam" id="PF00857"/>
    </source>
</evidence>
<dbReference type="EMBL" id="JBHMCR010000008">
    <property type="protein sequence ID" value="MFB9521443.1"/>
    <property type="molecule type" value="Genomic_DNA"/>
</dbReference>
<dbReference type="Gene3D" id="3.40.50.850">
    <property type="entry name" value="Isochorismatase-like"/>
    <property type="match status" value="1"/>
</dbReference>
<feature type="region of interest" description="Disordered" evidence="1">
    <location>
        <begin position="1"/>
        <end position="43"/>
    </location>
</feature>
<gene>
    <name evidence="3" type="ORF">ACFFTU_15985</name>
</gene>
<accession>A0ABV5PEG0</accession>
<proteinExistence type="predicted"/>
<evidence type="ECO:0000256" key="1">
    <source>
        <dbReference type="SAM" id="MobiDB-lite"/>
    </source>
</evidence>
<keyword evidence="4" id="KW-1185">Reference proteome</keyword>
<name>A0ABV5PEG0_STRCM</name>
<dbReference type="InterPro" id="IPR000868">
    <property type="entry name" value="Isochorismatase-like_dom"/>
</dbReference>
<dbReference type="SUPFAM" id="SSF52499">
    <property type="entry name" value="Isochorismatase-like hydrolases"/>
    <property type="match status" value="1"/>
</dbReference>
<dbReference type="Pfam" id="PF00857">
    <property type="entry name" value="Isochorismatase"/>
    <property type="match status" value="1"/>
</dbReference>
<sequence>MPRSAQRTARRLPGRPAGRGVDSVLITGTPTDVCGESSARDAATSGLHVLRDADANTARRDLDHNYNSALHTVHRSFGYVRTTAEVLALTGHGDAPEQGAAVRVASSRPAGAGNRIRRTAARSARYGTDTRALAVEVRR</sequence>
<evidence type="ECO:0000313" key="3">
    <source>
        <dbReference type="EMBL" id="MFB9521443.1"/>
    </source>
</evidence>
<evidence type="ECO:0000313" key="4">
    <source>
        <dbReference type="Proteomes" id="UP001589718"/>
    </source>
</evidence>
<comment type="caution">
    <text evidence="3">The sequence shown here is derived from an EMBL/GenBank/DDBJ whole genome shotgun (WGS) entry which is preliminary data.</text>
</comment>